<protein>
    <submittedName>
        <fullName evidence="1">Uncharacterized protein</fullName>
    </submittedName>
</protein>
<proteinExistence type="predicted"/>
<sequence length="57" mass="6477">MRSCTLHDASVAMYAHLPLPFQLQCLQTSSNADLRITAHEPQKNEAFHVSVPFWIKP</sequence>
<reference evidence="1 2" key="1">
    <citation type="submission" date="2018-06" db="EMBL/GenBank/DDBJ databases">
        <authorList>
            <consortium name="Pathogen Informatics"/>
            <person name="Doyle S."/>
        </authorList>
    </citation>
    <scope>NUCLEOTIDE SEQUENCE [LARGE SCALE GENOMIC DNA]</scope>
    <source>
        <strain evidence="1 2">NCTC7928</strain>
    </source>
</reference>
<accession>A0A376L8D3</accession>
<dbReference type="AlphaFoldDB" id="A0A376L8D3"/>
<gene>
    <name evidence="1" type="ORF">NCTC7928_00774</name>
</gene>
<name>A0A376L8D3_ECOLX</name>
<evidence type="ECO:0000313" key="2">
    <source>
        <dbReference type="Proteomes" id="UP000254877"/>
    </source>
</evidence>
<dbReference type="Proteomes" id="UP000254877">
    <property type="component" value="Unassembled WGS sequence"/>
</dbReference>
<dbReference type="EMBL" id="UGAB01000002">
    <property type="protein sequence ID" value="STF40221.1"/>
    <property type="molecule type" value="Genomic_DNA"/>
</dbReference>
<evidence type="ECO:0000313" key="1">
    <source>
        <dbReference type="EMBL" id="STF40221.1"/>
    </source>
</evidence>
<organism evidence="1 2">
    <name type="scientific">Escherichia coli</name>
    <dbReference type="NCBI Taxonomy" id="562"/>
    <lineage>
        <taxon>Bacteria</taxon>
        <taxon>Pseudomonadati</taxon>
        <taxon>Pseudomonadota</taxon>
        <taxon>Gammaproteobacteria</taxon>
        <taxon>Enterobacterales</taxon>
        <taxon>Enterobacteriaceae</taxon>
        <taxon>Escherichia</taxon>
    </lineage>
</organism>